<accession>A0ABT2X899</accession>
<name>A0ABT2X899_9RHOB</name>
<evidence type="ECO:0000313" key="1">
    <source>
        <dbReference type="EMBL" id="MCU9850183.1"/>
    </source>
</evidence>
<dbReference type="InterPro" id="IPR014586">
    <property type="entry name" value="UCP033909"/>
</dbReference>
<gene>
    <name evidence="1" type="ORF">OEZ60_19525</name>
</gene>
<proteinExistence type="predicted"/>
<dbReference type="SUPFAM" id="SSF53474">
    <property type="entry name" value="alpha/beta-Hydrolases"/>
    <property type="match status" value="1"/>
</dbReference>
<dbReference type="Pfam" id="PF05990">
    <property type="entry name" value="DUF900"/>
    <property type="match status" value="1"/>
</dbReference>
<dbReference type="RefSeq" id="WP_263339899.1">
    <property type="nucleotide sequence ID" value="NZ_JAOVQO010000023.1"/>
</dbReference>
<dbReference type="PANTHER" id="PTHR36513">
    <property type="entry name" value="ABC TRANSMEMBRANE TYPE-1 DOMAIN-CONTAINING PROTEIN"/>
    <property type="match status" value="1"/>
</dbReference>
<protein>
    <submittedName>
        <fullName evidence="1">Alpha/beta hydrolase</fullName>
    </submittedName>
</protein>
<sequence length="371" mass="39727">MSGRTALPLSRLAIACTALWLASCGKPPELIGIDNPEVPVASVAAAHQHKIFIATTRAASEVVGALYSGERAPELGLASVDVSVPPTHVTGELERPEKLPPDPRTEFAIVEPSVYASDRAFIAAIEAELRKRPPGDRDILLFVHGFNNTASDALLRVGQFVEDTGFTGVPVLFTWASAGKATRYVYDLNSALVARPKLIETADILGRTHAEGFDLFAHSMGTFLTMEAIVDRAQKGQFNRTGRLQYVILASPDIDLDLFRTQMRQLGPDPGNFFVLLSKDDVALKASRRLAGGVPRVGAADAEALSELGVTAIDLSAIEDSASGSHSKYAGSPEVVQLIGQGLNNNPRYGHAPQTRLGEILGQTPIRIVFE</sequence>
<dbReference type="GO" id="GO:0016787">
    <property type="term" value="F:hydrolase activity"/>
    <property type="evidence" value="ECO:0007669"/>
    <property type="project" value="UniProtKB-KW"/>
</dbReference>
<dbReference type="PROSITE" id="PS51257">
    <property type="entry name" value="PROKAR_LIPOPROTEIN"/>
    <property type="match status" value="1"/>
</dbReference>
<organism evidence="1 2">
    <name type="scientific">Albidovulum salinarum</name>
    <dbReference type="NCBI Taxonomy" id="2984153"/>
    <lineage>
        <taxon>Bacteria</taxon>
        <taxon>Pseudomonadati</taxon>
        <taxon>Pseudomonadota</taxon>
        <taxon>Alphaproteobacteria</taxon>
        <taxon>Rhodobacterales</taxon>
        <taxon>Paracoccaceae</taxon>
        <taxon>Albidovulum</taxon>
    </lineage>
</organism>
<dbReference type="Proteomes" id="UP001209535">
    <property type="component" value="Unassembled WGS sequence"/>
</dbReference>
<dbReference type="EMBL" id="JAOVQO010000023">
    <property type="protein sequence ID" value="MCU9850183.1"/>
    <property type="molecule type" value="Genomic_DNA"/>
</dbReference>
<dbReference type="InterPro" id="IPR010297">
    <property type="entry name" value="DUF900_hydrolase"/>
</dbReference>
<dbReference type="InterPro" id="IPR029058">
    <property type="entry name" value="AB_hydrolase_fold"/>
</dbReference>
<dbReference type="PIRSF" id="PIRSF033909">
    <property type="entry name" value="UCP033909"/>
    <property type="match status" value="1"/>
</dbReference>
<comment type="caution">
    <text evidence="1">The sequence shown here is derived from an EMBL/GenBank/DDBJ whole genome shotgun (WGS) entry which is preliminary data.</text>
</comment>
<evidence type="ECO:0000313" key="2">
    <source>
        <dbReference type="Proteomes" id="UP001209535"/>
    </source>
</evidence>
<dbReference type="PANTHER" id="PTHR36513:SF1">
    <property type="entry name" value="TRANSMEMBRANE PROTEIN"/>
    <property type="match status" value="1"/>
</dbReference>
<reference evidence="1 2" key="1">
    <citation type="submission" date="2022-10" db="EMBL/GenBank/DDBJ databases">
        <title>Defluviimonas sp. nov., isolated from ocean surface sediments.</title>
        <authorList>
            <person name="He W."/>
            <person name="Wang L."/>
            <person name="Zhang D.-F."/>
        </authorList>
    </citation>
    <scope>NUCLEOTIDE SEQUENCE [LARGE SCALE GENOMIC DNA]</scope>
    <source>
        <strain evidence="1 2">WL0024</strain>
    </source>
</reference>
<keyword evidence="2" id="KW-1185">Reference proteome</keyword>
<keyword evidence="1" id="KW-0378">Hydrolase</keyword>
<dbReference type="Gene3D" id="3.40.50.1820">
    <property type="entry name" value="alpha/beta hydrolase"/>
    <property type="match status" value="1"/>
</dbReference>